<dbReference type="Pfam" id="PF13193">
    <property type="entry name" value="AMP-binding_C"/>
    <property type="match status" value="1"/>
</dbReference>
<dbReference type="Proteomes" id="UP000198598">
    <property type="component" value="Unassembled WGS sequence"/>
</dbReference>
<keyword evidence="1" id="KW-1133">Transmembrane helix</keyword>
<dbReference type="InterPro" id="IPR020845">
    <property type="entry name" value="AMP-binding_CS"/>
</dbReference>
<dbReference type="PANTHER" id="PTHR43767">
    <property type="entry name" value="LONG-CHAIN-FATTY-ACID--COA LIGASE"/>
    <property type="match status" value="1"/>
</dbReference>
<dbReference type="STRING" id="662367.SAMN05216167_11839"/>
<feature type="transmembrane region" description="Helical" evidence="1">
    <location>
        <begin position="224"/>
        <end position="246"/>
    </location>
</feature>
<evidence type="ECO:0000313" key="4">
    <source>
        <dbReference type="EMBL" id="SFE71222.1"/>
    </source>
</evidence>
<keyword evidence="4" id="KW-0436">Ligase</keyword>
<organism evidence="4 5">
    <name type="scientific">Spirosoma endophyticum</name>
    <dbReference type="NCBI Taxonomy" id="662367"/>
    <lineage>
        <taxon>Bacteria</taxon>
        <taxon>Pseudomonadati</taxon>
        <taxon>Bacteroidota</taxon>
        <taxon>Cytophagia</taxon>
        <taxon>Cytophagales</taxon>
        <taxon>Cytophagaceae</taxon>
        <taxon>Spirosoma</taxon>
    </lineage>
</organism>
<dbReference type="InterPro" id="IPR045851">
    <property type="entry name" value="AMP-bd_C_sf"/>
</dbReference>
<dbReference type="Gene3D" id="3.30.300.30">
    <property type="match status" value="1"/>
</dbReference>
<feature type="domain" description="AMP-binding enzyme C-terminal" evidence="3">
    <location>
        <begin position="432"/>
        <end position="505"/>
    </location>
</feature>
<dbReference type="EMBL" id="FOLQ01000018">
    <property type="protein sequence ID" value="SFE71222.1"/>
    <property type="molecule type" value="Genomic_DNA"/>
</dbReference>
<dbReference type="SUPFAM" id="SSF56801">
    <property type="entry name" value="Acetyl-CoA synthetase-like"/>
    <property type="match status" value="1"/>
</dbReference>
<dbReference type="InterPro" id="IPR000873">
    <property type="entry name" value="AMP-dep_synth/lig_dom"/>
</dbReference>
<reference evidence="4 5" key="1">
    <citation type="submission" date="2016-10" db="EMBL/GenBank/DDBJ databases">
        <authorList>
            <person name="de Groot N.N."/>
        </authorList>
    </citation>
    <scope>NUCLEOTIDE SEQUENCE [LARGE SCALE GENOMIC DNA]</scope>
    <source>
        <strain evidence="4 5">DSM 26130</strain>
    </source>
</reference>
<evidence type="ECO:0000259" key="2">
    <source>
        <dbReference type="Pfam" id="PF00501"/>
    </source>
</evidence>
<dbReference type="RefSeq" id="WP_245776810.1">
    <property type="nucleotide sequence ID" value="NZ_FOLQ01000018.1"/>
</dbReference>
<gene>
    <name evidence="4" type="ORF">SAMN05216167_11839</name>
</gene>
<dbReference type="PANTHER" id="PTHR43767:SF1">
    <property type="entry name" value="NONRIBOSOMAL PEPTIDE SYNTHASE PES1 (EUROFUNG)-RELATED"/>
    <property type="match status" value="1"/>
</dbReference>
<accession>A0A1I2CSS8</accession>
<evidence type="ECO:0000256" key="1">
    <source>
        <dbReference type="SAM" id="Phobius"/>
    </source>
</evidence>
<evidence type="ECO:0000259" key="3">
    <source>
        <dbReference type="Pfam" id="PF13193"/>
    </source>
</evidence>
<dbReference type="GO" id="GO:0016878">
    <property type="term" value="F:acid-thiol ligase activity"/>
    <property type="evidence" value="ECO:0007669"/>
    <property type="project" value="UniProtKB-ARBA"/>
</dbReference>
<proteinExistence type="predicted"/>
<sequence>MNESLLVNKNTYMYPLTINHWLTQHARFRPNHLAFVFGDTRLTFAELNRSVNRMANALAAAGIGKGDKVATVLPNSRELYETFWAVAKLGAVLVPMSPMVRGRGLVNLLNDADSGLVLTDMAHAPFLDGVRSDFLIPTANYWLTDGEQPGWQSYSVLWQAASDTEPPAPDLVSEDLYNIMYSSGTTGLPKGIMHSHFVRAMYGSLFANAYRIRPESVIMHSGSIVFNGAMLTFMPAMFIGCTYVLLKEFSVQPVLRTLASEEVTHTILVPTQLTACLQYPEFTINTLPTIEYILSVGSPLLSEQKEELIRRFPDTFYELYGLTEGFITVLDKTVSAQKTGSVGRPIWFSEMKIVNDDGQELPAGEVGEIIGRAPFMTSGYYKKPVQTVEALRNGWLYTGDLGYVDEDGYLFLAGRKKDLIISGGVNVYPKDIEEVIIRHPAVAEVAVFGIPHDDWGETPVAAVRLTAEATVDELRNWTNTTIEARYQKITAVMLVDEFPKNVAGKILKNELRELYFEQLKKPSNYP</sequence>
<dbReference type="AlphaFoldDB" id="A0A1I2CSS8"/>
<protein>
    <submittedName>
        <fullName evidence="4">Acyl-CoA synthetase (AMP-forming)/AMP-acid ligase II</fullName>
    </submittedName>
</protein>
<name>A0A1I2CSS8_9BACT</name>
<keyword evidence="5" id="KW-1185">Reference proteome</keyword>
<dbReference type="Gene3D" id="3.40.50.12780">
    <property type="entry name" value="N-terminal domain of ligase-like"/>
    <property type="match status" value="1"/>
</dbReference>
<dbReference type="PROSITE" id="PS00455">
    <property type="entry name" value="AMP_BINDING"/>
    <property type="match status" value="1"/>
</dbReference>
<keyword evidence="1" id="KW-0472">Membrane</keyword>
<dbReference type="InterPro" id="IPR042099">
    <property type="entry name" value="ANL_N_sf"/>
</dbReference>
<keyword evidence="1" id="KW-0812">Transmembrane</keyword>
<evidence type="ECO:0000313" key="5">
    <source>
        <dbReference type="Proteomes" id="UP000198598"/>
    </source>
</evidence>
<feature type="domain" description="AMP-dependent synthetase/ligase" evidence="2">
    <location>
        <begin position="23"/>
        <end position="381"/>
    </location>
</feature>
<dbReference type="Pfam" id="PF00501">
    <property type="entry name" value="AMP-binding"/>
    <property type="match status" value="1"/>
</dbReference>
<dbReference type="InterPro" id="IPR050237">
    <property type="entry name" value="ATP-dep_AMP-bd_enzyme"/>
</dbReference>
<dbReference type="InterPro" id="IPR025110">
    <property type="entry name" value="AMP-bd_C"/>
</dbReference>